<reference evidence="1" key="1">
    <citation type="submission" date="2023-03" db="EMBL/GenBank/DDBJ databases">
        <title>Massive genome expansion in bonnet fungi (Mycena s.s.) driven by repeated elements and novel gene families across ecological guilds.</title>
        <authorList>
            <consortium name="Lawrence Berkeley National Laboratory"/>
            <person name="Harder C.B."/>
            <person name="Miyauchi S."/>
            <person name="Viragh M."/>
            <person name="Kuo A."/>
            <person name="Thoen E."/>
            <person name="Andreopoulos B."/>
            <person name="Lu D."/>
            <person name="Skrede I."/>
            <person name="Drula E."/>
            <person name="Henrissat B."/>
            <person name="Morin E."/>
            <person name="Kohler A."/>
            <person name="Barry K."/>
            <person name="LaButti K."/>
            <person name="Morin E."/>
            <person name="Salamov A."/>
            <person name="Lipzen A."/>
            <person name="Mereny Z."/>
            <person name="Hegedus B."/>
            <person name="Baldrian P."/>
            <person name="Stursova M."/>
            <person name="Weitz H."/>
            <person name="Taylor A."/>
            <person name="Grigoriev I.V."/>
            <person name="Nagy L.G."/>
            <person name="Martin F."/>
            <person name="Kauserud H."/>
        </authorList>
    </citation>
    <scope>NUCLEOTIDE SEQUENCE</scope>
    <source>
        <strain evidence="1">CBHHK067</strain>
    </source>
</reference>
<comment type="caution">
    <text evidence="1">The sequence shown here is derived from an EMBL/GenBank/DDBJ whole genome shotgun (WGS) entry which is preliminary data.</text>
</comment>
<protein>
    <submittedName>
        <fullName evidence="1">Uncharacterized protein</fullName>
    </submittedName>
</protein>
<proteinExistence type="predicted"/>
<dbReference type="AlphaFoldDB" id="A0AAD7CSL1"/>
<sequence>MSKLFYPWGKDILLDHATASKRASTILSSPRKKSCLLSVAHHGSLARQPAVEDITPQELARLSEEELADLRSRCGANRLFTAETAPPLVVFLGESAPLRLYASPSTSGALTSQRGVGCKGGAVTSPLGLPRPGHDKEALFSPAHMSYGPTDGLRSKELSKIPQHPHAGHALSRAVRTAVRAHISSACGMLMVSHDRGRTKLIPEMIVDDAGQAVNGASNGGHVAGLFVRRRCRFFLTPRPSLLRRTEAYLSANYWLDDYVLLKPSHRRTSAHRIWSAGRITTRTAHCRPGLRALEGLRGRMRAAHGCFSERRPPDELPTWIDSDHWMACTTITRILTG</sequence>
<name>A0AAD7CSL1_MYCRO</name>
<keyword evidence="2" id="KW-1185">Reference proteome</keyword>
<dbReference type="EMBL" id="JARKIE010000249">
    <property type="protein sequence ID" value="KAJ7661698.1"/>
    <property type="molecule type" value="Genomic_DNA"/>
</dbReference>
<gene>
    <name evidence="1" type="ORF">B0H17DRAFT_1144660</name>
</gene>
<accession>A0AAD7CSL1</accession>
<dbReference type="Proteomes" id="UP001221757">
    <property type="component" value="Unassembled WGS sequence"/>
</dbReference>
<evidence type="ECO:0000313" key="1">
    <source>
        <dbReference type="EMBL" id="KAJ7661698.1"/>
    </source>
</evidence>
<evidence type="ECO:0000313" key="2">
    <source>
        <dbReference type="Proteomes" id="UP001221757"/>
    </source>
</evidence>
<organism evidence="1 2">
    <name type="scientific">Mycena rosella</name>
    <name type="common">Pink bonnet</name>
    <name type="synonym">Agaricus rosellus</name>
    <dbReference type="NCBI Taxonomy" id="1033263"/>
    <lineage>
        <taxon>Eukaryota</taxon>
        <taxon>Fungi</taxon>
        <taxon>Dikarya</taxon>
        <taxon>Basidiomycota</taxon>
        <taxon>Agaricomycotina</taxon>
        <taxon>Agaricomycetes</taxon>
        <taxon>Agaricomycetidae</taxon>
        <taxon>Agaricales</taxon>
        <taxon>Marasmiineae</taxon>
        <taxon>Mycenaceae</taxon>
        <taxon>Mycena</taxon>
    </lineage>
</organism>